<reference evidence="2 3" key="1">
    <citation type="submission" date="2017-01" db="EMBL/GenBank/DDBJ databases">
        <authorList>
            <person name="Mah S.A."/>
            <person name="Swanson W.J."/>
            <person name="Moy G.W."/>
            <person name="Vacquier V.D."/>
        </authorList>
    </citation>
    <scope>NUCLEOTIDE SEQUENCE [LARGE SCALE GENOMIC DNA]</scope>
    <source>
        <strain evidence="2 3">ASpG1</strain>
    </source>
</reference>
<keyword evidence="3" id="KW-1185">Reference proteome</keyword>
<proteinExistence type="predicted"/>
<dbReference type="STRING" id="159291.SAMN05920897_11682"/>
<dbReference type="GO" id="GO:0005524">
    <property type="term" value="F:ATP binding"/>
    <property type="evidence" value="ECO:0007669"/>
    <property type="project" value="InterPro"/>
</dbReference>
<dbReference type="Gene3D" id="3.30.980.10">
    <property type="entry name" value="Threonyl-trna Synthetase, Chain A, domain 2"/>
    <property type="match status" value="1"/>
</dbReference>
<dbReference type="GO" id="GO:0016301">
    <property type="term" value="F:kinase activity"/>
    <property type="evidence" value="ECO:0007669"/>
    <property type="project" value="UniProtKB-KW"/>
</dbReference>
<keyword evidence="2" id="KW-0418">Kinase</keyword>
<feature type="domain" description="AAA+ ATPase" evidence="1">
    <location>
        <begin position="291"/>
        <end position="452"/>
    </location>
</feature>
<dbReference type="AlphaFoldDB" id="A0A1N6W4U1"/>
<dbReference type="InterPro" id="IPR027417">
    <property type="entry name" value="P-loop_NTPase"/>
</dbReference>
<dbReference type="PANTHER" id="PTHR10285">
    <property type="entry name" value="URIDINE KINASE"/>
    <property type="match status" value="1"/>
</dbReference>
<dbReference type="SMART" id="SM00382">
    <property type="entry name" value="AAA"/>
    <property type="match status" value="1"/>
</dbReference>
<keyword evidence="2" id="KW-0808">Transferase</keyword>
<dbReference type="InterPro" id="IPR003593">
    <property type="entry name" value="AAA+_ATPase"/>
</dbReference>
<evidence type="ECO:0000313" key="2">
    <source>
        <dbReference type="EMBL" id="SIQ85022.1"/>
    </source>
</evidence>
<dbReference type="Proteomes" id="UP000186400">
    <property type="component" value="Unassembled WGS sequence"/>
</dbReference>
<dbReference type="CDD" id="cd02028">
    <property type="entry name" value="UMPK_like"/>
    <property type="match status" value="1"/>
</dbReference>
<name>A0A1N6W4U1_9SPIO</name>
<dbReference type="OrthoDB" id="9764644at2"/>
<dbReference type="Gene3D" id="3.40.50.300">
    <property type="entry name" value="P-loop containing nucleotide triphosphate hydrolases"/>
    <property type="match status" value="1"/>
</dbReference>
<evidence type="ECO:0000259" key="1">
    <source>
        <dbReference type="SMART" id="SM00382"/>
    </source>
</evidence>
<dbReference type="Pfam" id="PF00485">
    <property type="entry name" value="PRK"/>
    <property type="match status" value="1"/>
</dbReference>
<sequence length="557" mass="62300">MNTISIALAGSPAVTLPQGTSVESALLQAGYVPDEASPVIAAFVNNEVRALSYQIHINATVAPILHDEPEGQRVYRRSLCYVLAIAASRACQGRRLLIGHALGNAYFYSFDGEAATPELLEALKKEFSTIVADDKPIERGVIAYTEALTFFRSHRMEDAALLVERHNYSEVPVYRCGDFMDLSHGPLAARTGVLQLYRIEAFHDGFLLIFPGSRAPREIQPEHRSEMLFQIYREYKQWGRILGISSVGQLNRLTEQGQVKEFIRVAEALHDKKIAQIADSLAESIHATGGAGKVALIAGPSSSGKTTFTKKLAVQLTVVGLVPVVISLDDYFVPREKTPKNPDGSYNFEHIEAIDIDLLNQHLLALFAGDEIDVRTFNFKTGQPEYRGAKLSLPERGVLVMEGIHGLNDALTPRIPREQKYKIYVSALTQLNLDDHNRIATTDNRLIRRIVRDHQFRGHSATATLEMWPSVRRGERQNIFPFQDSADSTFNTALDYELGVLRNHAEPLLRQVKPTDSVYHEAVRLQTFLKNFTVIPQKLVPQESILREFIGESGFHY</sequence>
<evidence type="ECO:0000313" key="3">
    <source>
        <dbReference type="Proteomes" id="UP000186400"/>
    </source>
</evidence>
<protein>
    <submittedName>
        <fullName evidence="2">Uridine kinase</fullName>
    </submittedName>
</protein>
<dbReference type="SUPFAM" id="SSF52540">
    <property type="entry name" value="P-loop containing nucleoside triphosphate hydrolases"/>
    <property type="match status" value="1"/>
</dbReference>
<dbReference type="RefSeq" id="WP_076489558.1">
    <property type="nucleotide sequence ID" value="NZ_FTMS01000016.1"/>
</dbReference>
<gene>
    <name evidence="2" type="ORF">SAMN05920897_11682</name>
</gene>
<dbReference type="EMBL" id="FTMS01000016">
    <property type="protein sequence ID" value="SIQ85022.1"/>
    <property type="molecule type" value="Genomic_DNA"/>
</dbReference>
<dbReference type="InterPro" id="IPR018163">
    <property type="entry name" value="Thr/Ala-tRNA-synth_IIc_edit"/>
</dbReference>
<organism evidence="2 3">
    <name type="scientific">Alkalispirochaeta americana</name>
    <dbReference type="NCBI Taxonomy" id="159291"/>
    <lineage>
        <taxon>Bacteria</taxon>
        <taxon>Pseudomonadati</taxon>
        <taxon>Spirochaetota</taxon>
        <taxon>Spirochaetia</taxon>
        <taxon>Spirochaetales</taxon>
        <taxon>Spirochaetaceae</taxon>
        <taxon>Alkalispirochaeta</taxon>
    </lineage>
</organism>
<dbReference type="SUPFAM" id="SSF55186">
    <property type="entry name" value="ThrRS/AlaRS common domain"/>
    <property type="match status" value="1"/>
</dbReference>
<accession>A0A1N6W4U1</accession>
<dbReference type="InterPro" id="IPR006083">
    <property type="entry name" value="PRK/URK"/>
</dbReference>